<dbReference type="InterPro" id="IPR016186">
    <property type="entry name" value="C-type_lectin-like/link_sf"/>
</dbReference>
<keyword evidence="1 4" id="KW-0732">Signal</keyword>
<evidence type="ECO:0000256" key="1">
    <source>
        <dbReference type="ARBA" id="ARBA00022729"/>
    </source>
</evidence>
<dbReference type="AlphaFoldDB" id="A0A485MXU3"/>
<dbReference type="SMART" id="SM00034">
    <property type="entry name" value="CLECT"/>
    <property type="match status" value="1"/>
</dbReference>
<evidence type="ECO:0000256" key="4">
    <source>
        <dbReference type="SAM" id="SignalP"/>
    </source>
</evidence>
<evidence type="ECO:0000256" key="2">
    <source>
        <dbReference type="ARBA" id="ARBA00022734"/>
    </source>
</evidence>
<proteinExistence type="predicted"/>
<name>A0A485MXU3_LYNPA</name>
<evidence type="ECO:0000313" key="7">
    <source>
        <dbReference type="Proteomes" id="UP000386466"/>
    </source>
</evidence>
<keyword evidence="2" id="KW-0430">Lectin</keyword>
<dbReference type="GO" id="GO:0030246">
    <property type="term" value="F:carbohydrate binding"/>
    <property type="evidence" value="ECO:0007669"/>
    <property type="project" value="UniProtKB-KW"/>
</dbReference>
<keyword evidence="3" id="KW-1015">Disulfide bond</keyword>
<dbReference type="PANTHER" id="PTHR45784:SF3">
    <property type="entry name" value="C-TYPE LECTIN DOMAIN FAMILY 4 MEMBER K-LIKE-RELATED"/>
    <property type="match status" value="1"/>
</dbReference>
<accession>A0A485MXU3</accession>
<evidence type="ECO:0000259" key="5">
    <source>
        <dbReference type="PROSITE" id="PS50041"/>
    </source>
</evidence>
<evidence type="ECO:0000256" key="3">
    <source>
        <dbReference type="ARBA" id="ARBA00023157"/>
    </source>
</evidence>
<dbReference type="Proteomes" id="UP000386466">
    <property type="component" value="Unassembled WGS sequence"/>
</dbReference>
<dbReference type="PROSITE" id="PS00615">
    <property type="entry name" value="C_TYPE_LECTIN_1"/>
    <property type="match status" value="1"/>
</dbReference>
<evidence type="ECO:0000313" key="6">
    <source>
        <dbReference type="EMBL" id="VFV22852.1"/>
    </source>
</evidence>
<dbReference type="GO" id="GO:0006955">
    <property type="term" value="P:immune response"/>
    <property type="evidence" value="ECO:0007669"/>
    <property type="project" value="InterPro"/>
</dbReference>
<feature type="signal peptide" evidence="4">
    <location>
        <begin position="1"/>
        <end position="17"/>
    </location>
</feature>
<keyword evidence="7" id="KW-1185">Reference proteome</keyword>
<dbReference type="EMBL" id="CAAGRJ010004846">
    <property type="protein sequence ID" value="VFV22852.1"/>
    <property type="molecule type" value="Genomic_DNA"/>
</dbReference>
<dbReference type="SUPFAM" id="SSF56436">
    <property type="entry name" value="C-type lectin-like"/>
    <property type="match status" value="1"/>
</dbReference>
<dbReference type="Pfam" id="PF00059">
    <property type="entry name" value="Lectin_C"/>
    <property type="match status" value="1"/>
</dbReference>
<dbReference type="InterPro" id="IPR018378">
    <property type="entry name" value="C-type_lectin_CS"/>
</dbReference>
<dbReference type="InterPro" id="IPR033816">
    <property type="entry name" value="EMBP_CTLD"/>
</dbReference>
<dbReference type="InterPro" id="IPR002352">
    <property type="entry name" value="Eosinophil_major_basic"/>
</dbReference>
<protein>
    <submittedName>
        <fullName evidence="6">Proteoglycan 3</fullName>
    </submittedName>
</protein>
<organism evidence="6 7">
    <name type="scientific">Lynx pardinus</name>
    <name type="common">Iberian lynx</name>
    <name type="synonym">Felis pardina</name>
    <dbReference type="NCBI Taxonomy" id="191816"/>
    <lineage>
        <taxon>Eukaryota</taxon>
        <taxon>Metazoa</taxon>
        <taxon>Chordata</taxon>
        <taxon>Craniata</taxon>
        <taxon>Vertebrata</taxon>
        <taxon>Euteleostomi</taxon>
        <taxon>Mammalia</taxon>
        <taxon>Eutheria</taxon>
        <taxon>Laurasiatheria</taxon>
        <taxon>Carnivora</taxon>
        <taxon>Feliformia</taxon>
        <taxon>Felidae</taxon>
        <taxon>Felinae</taxon>
        <taxon>Lynx</taxon>
    </lineage>
</organism>
<feature type="domain" description="C-type lectin" evidence="5">
    <location>
        <begin position="110"/>
        <end position="224"/>
    </location>
</feature>
<dbReference type="InterPro" id="IPR016187">
    <property type="entry name" value="CTDL_fold"/>
</dbReference>
<dbReference type="InterPro" id="IPR001304">
    <property type="entry name" value="C-type_lectin-like"/>
</dbReference>
<dbReference type="Gene3D" id="3.10.100.10">
    <property type="entry name" value="Mannose-Binding Protein A, subunit A"/>
    <property type="match status" value="1"/>
</dbReference>
<gene>
    <name evidence="6" type="ORF">LYPA_23C017364</name>
</gene>
<dbReference type="PANTHER" id="PTHR45784">
    <property type="entry name" value="C-TYPE LECTIN DOMAIN FAMILY 20 MEMBER A-RELATED"/>
    <property type="match status" value="1"/>
</dbReference>
<dbReference type="CDD" id="cd03598">
    <property type="entry name" value="CLECT_EMBP_like"/>
    <property type="match status" value="1"/>
</dbReference>
<reference evidence="6 7" key="1">
    <citation type="submission" date="2019-01" db="EMBL/GenBank/DDBJ databases">
        <authorList>
            <person name="Alioto T."/>
            <person name="Alioto T."/>
        </authorList>
    </citation>
    <scope>NUCLEOTIDE SEQUENCE [LARGE SCALE GENOMIC DNA]</scope>
</reference>
<dbReference type="PRINTS" id="PR00770">
    <property type="entry name" value="EMAJORBASICP"/>
</dbReference>
<dbReference type="PROSITE" id="PS50041">
    <property type="entry name" value="C_TYPE_LECTIN_2"/>
    <property type="match status" value="1"/>
</dbReference>
<feature type="chain" id="PRO_5019793981" evidence="4">
    <location>
        <begin position="18"/>
        <end position="225"/>
    </location>
</feature>
<sequence>MKGPLLLPLLLLGSVAAFHLENSARSPDSHEIQVDLSQNLEGSGEQGGDLALTDEMIQSEGEEAKASSCQVTSEDREAMDSNLAALDKDFQCPKEEDVIRIPSSPGCKTCNFLMVRQAQEFQCAQSICRRCYQGNLISIHSYNLDYRIFCSARGLNENEVWIGAINRGWFMSQSFQWTDGSCWNFGYWASGQPFQGQGNCVTLCTTGGHWRRTSCQRRLPFVCSY</sequence>